<name>A0AAV4VD42_CAEEX</name>
<accession>A0AAV4VD42</accession>
<dbReference type="EMBL" id="BPLR01014296">
    <property type="protein sequence ID" value="GIY67933.1"/>
    <property type="molecule type" value="Genomic_DNA"/>
</dbReference>
<evidence type="ECO:0000313" key="1">
    <source>
        <dbReference type="EMBL" id="GIY67933.1"/>
    </source>
</evidence>
<dbReference type="Proteomes" id="UP001054945">
    <property type="component" value="Unassembled WGS sequence"/>
</dbReference>
<keyword evidence="2" id="KW-1185">Reference proteome</keyword>
<gene>
    <name evidence="1" type="ORF">CEXT_15411</name>
</gene>
<reference evidence="1 2" key="1">
    <citation type="submission" date="2021-06" db="EMBL/GenBank/DDBJ databases">
        <title>Caerostris extrusa draft genome.</title>
        <authorList>
            <person name="Kono N."/>
            <person name="Arakawa K."/>
        </authorList>
    </citation>
    <scope>NUCLEOTIDE SEQUENCE [LARGE SCALE GENOMIC DNA]</scope>
</reference>
<comment type="caution">
    <text evidence="1">The sequence shown here is derived from an EMBL/GenBank/DDBJ whole genome shotgun (WGS) entry which is preliminary data.</text>
</comment>
<evidence type="ECO:0000313" key="2">
    <source>
        <dbReference type="Proteomes" id="UP001054945"/>
    </source>
</evidence>
<proteinExistence type="predicted"/>
<dbReference type="AlphaFoldDB" id="A0AAV4VD42"/>
<organism evidence="1 2">
    <name type="scientific">Caerostris extrusa</name>
    <name type="common">Bark spider</name>
    <name type="synonym">Caerostris bankana</name>
    <dbReference type="NCBI Taxonomy" id="172846"/>
    <lineage>
        <taxon>Eukaryota</taxon>
        <taxon>Metazoa</taxon>
        <taxon>Ecdysozoa</taxon>
        <taxon>Arthropoda</taxon>
        <taxon>Chelicerata</taxon>
        <taxon>Arachnida</taxon>
        <taxon>Araneae</taxon>
        <taxon>Araneomorphae</taxon>
        <taxon>Entelegynae</taxon>
        <taxon>Araneoidea</taxon>
        <taxon>Araneidae</taxon>
        <taxon>Caerostris</taxon>
    </lineage>
</organism>
<protein>
    <submittedName>
        <fullName evidence="1">Uncharacterized protein</fullName>
    </submittedName>
</protein>
<sequence>MIPLKRSHEPRKLIFHFISLTLQGTNGHLIEGCHASGRGGQSVCFVIHQNISSGFVDRRHITELTLGVVRGFNLHHDYGLRLIDVASMTRNIVCSGRDPL</sequence>